<dbReference type="PANTHER" id="PTHR10000">
    <property type="entry name" value="PHOSPHOSERINE PHOSPHATASE"/>
    <property type="match status" value="1"/>
</dbReference>
<dbReference type="GO" id="GO:0005829">
    <property type="term" value="C:cytosol"/>
    <property type="evidence" value="ECO:0007669"/>
    <property type="project" value="TreeGrafter"/>
</dbReference>
<comment type="caution">
    <text evidence="1">The sequence shown here is derived from an EMBL/GenBank/DDBJ whole genome shotgun (WGS) entry which is preliminary data.</text>
</comment>
<dbReference type="Gene3D" id="3.30.1240.10">
    <property type="match status" value="1"/>
</dbReference>
<reference evidence="1 2" key="1">
    <citation type="submission" date="2017-08" db="EMBL/GenBank/DDBJ databases">
        <title>Substantial Increase in Enzyme Production by Combined Drug-Resistance Mutations in Paenibacillus agaridevorans.</title>
        <authorList>
            <person name="Tanaka Y."/>
            <person name="Funane K."/>
            <person name="Hosaka T."/>
            <person name="Shiwa Y."/>
            <person name="Fujita N."/>
            <person name="Miyazaki T."/>
            <person name="Yoshikawa H."/>
            <person name="Murakami K."/>
            <person name="Kasahara K."/>
            <person name="Inaoka T."/>
            <person name="Hiraga Y."/>
            <person name="Ochi K."/>
        </authorList>
    </citation>
    <scope>NUCLEOTIDE SEQUENCE [LARGE SCALE GENOMIC DNA]</scope>
    <source>
        <strain evidence="1 2">T-3040</strain>
    </source>
</reference>
<dbReference type="InterPro" id="IPR006379">
    <property type="entry name" value="HAD-SF_hydro_IIB"/>
</dbReference>
<dbReference type="Gene3D" id="3.40.50.1000">
    <property type="entry name" value="HAD superfamily/HAD-like"/>
    <property type="match status" value="1"/>
</dbReference>
<dbReference type="InterPro" id="IPR023214">
    <property type="entry name" value="HAD_sf"/>
</dbReference>
<name>A0A2R5F4B0_9BACL</name>
<dbReference type="PROSITE" id="PS01228">
    <property type="entry name" value="COF_1"/>
    <property type="match status" value="1"/>
</dbReference>
<keyword evidence="2" id="KW-1185">Reference proteome</keyword>
<protein>
    <submittedName>
        <fullName evidence="1">Hydrolase Cof</fullName>
    </submittedName>
</protein>
<keyword evidence="1" id="KW-0378">Hydrolase</keyword>
<accession>A0A2R5F4B0</accession>
<organism evidence="1 2">
    <name type="scientific">Paenibacillus agaridevorans</name>
    <dbReference type="NCBI Taxonomy" id="171404"/>
    <lineage>
        <taxon>Bacteria</taxon>
        <taxon>Bacillati</taxon>
        <taxon>Bacillota</taxon>
        <taxon>Bacilli</taxon>
        <taxon>Bacillales</taxon>
        <taxon>Paenibacillaceae</taxon>
        <taxon>Paenibacillus</taxon>
    </lineage>
</organism>
<evidence type="ECO:0000313" key="1">
    <source>
        <dbReference type="EMBL" id="GBG10971.1"/>
    </source>
</evidence>
<dbReference type="NCBIfam" id="TIGR00099">
    <property type="entry name" value="Cof-subfamily"/>
    <property type="match status" value="1"/>
</dbReference>
<dbReference type="PANTHER" id="PTHR10000:SF25">
    <property type="entry name" value="PHOSPHATASE YKRA-RELATED"/>
    <property type="match status" value="1"/>
</dbReference>
<sequence>MSYKIVFFDIDGTLVNEQKEIPEDTVLAIRELKEQGVEPVIATGRAPYFIKPLAEKLGIESFVTLNGGYVVYKGQSLYRREIGKRELGRLVELAAAHDHGLVFEGETAFCSDRENHPFIEEAVLSLKVDLPSFNPAFWQTDDIFQVFLHCESHEEHLYEALKDDFTLIRWHRAAMDVLPAGGSKAQGVAALLEKLGLTAADAVAFGDGLNDKEMLEYVGFGVAMGNSHPELLPYANFVTSHVDDRGIRNGLIEAGLLHSEGVAVPIK</sequence>
<dbReference type="Pfam" id="PF08282">
    <property type="entry name" value="Hydrolase_3"/>
    <property type="match status" value="1"/>
</dbReference>
<dbReference type="GO" id="GO:0000287">
    <property type="term" value="F:magnesium ion binding"/>
    <property type="evidence" value="ECO:0007669"/>
    <property type="project" value="TreeGrafter"/>
</dbReference>
<dbReference type="InterPro" id="IPR000150">
    <property type="entry name" value="Cof"/>
</dbReference>
<gene>
    <name evidence="1" type="ORF">PAT3040_05745</name>
</gene>
<dbReference type="SFLD" id="SFLDS00003">
    <property type="entry name" value="Haloacid_Dehalogenase"/>
    <property type="match status" value="1"/>
</dbReference>
<dbReference type="SFLD" id="SFLDG01144">
    <property type="entry name" value="C2.B.4:_PGP_Like"/>
    <property type="match status" value="1"/>
</dbReference>
<dbReference type="InterPro" id="IPR036412">
    <property type="entry name" value="HAD-like_sf"/>
</dbReference>
<dbReference type="Proteomes" id="UP000245202">
    <property type="component" value="Unassembled WGS sequence"/>
</dbReference>
<proteinExistence type="predicted"/>
<dbReference type="AlphaFoldDB" id="A0A2R5F4B0"/>
<dbReference type="GO" id="GO:0016791">
    <property type="term" value="F:phosphatase activity"/>
    <property type="evidence" value="ECO:0007669"/>
    <property type="project" value="TreeGrafter"/>
</dbReference>
<dbReference type="SUPFAM" id="SSF56784">
    <property type="entry name" value="HAD-like"/>
    <property type="match status" value="1"/>
</dbReference>
<dbReference type="CDD" id="cd07517">
    <property type="entry name" value="HAD_HPP"/>
    <property type="match status" value="1"/>
</dbReference>
<dbReference type="SFLD" id="SFLDG01140">
    <property type="entry name" value="C2.B:_Phosphomannomutase_and_P"/>
    <property type="match status" value="1"/>
</dbReference>
<dbReference type="EMBL" id="BDQX01000362">
    <property type="protein sequence ID" value="GBG10971.1"/>
    <property type="molecule type" value="Genomic_DNA"/>
</dbReference>
<dbReference type="RefSeq" id="WP_108995360.1">
    <property type="nucleotide sequence ID" value="NZ_BDQX01000362.1"/>
</dbReference>
<dbReference type="PROSITE" id="PS01229">
    <property type="entry name" value="COF_2"/>
    <property type="match status" value="1"/>
</dbReference>
<evidence type="ECO:0000313" key="2">
    <source>
        <dbReference type="Proteomes" id="UP000245202"/>
    </source>
</evidence>
<dbReference type="NCBIfam" id="TIGR01484">
    <property type="entry name" value="HAD-SF-IIB"/>
    <property type="match status" value="1"/>
</dbReference>